<keyword evidence="12" id="KW-1185">Reference proteome</keyword>
<dbReference type="PROSITE" id="PS50893">
    <property type="entry name" value="ABC_TRANSPORTER_2"/>
    <property type="match status" value="1"/>
</dbReference>
<dbReference type="InterPro" id="IPR003439">
    <property type="entry name" value="ABC_transporter-like_ATP-bd"/>
</dbReference>
<feature type="transmembrane region" description="Helical" evidence="8">
    <location>
        <begin position="475"/>
        <end position="496"/>
    </location>
</feature>
<feature type="transmembrane region" description="Helical" evidence="8">
    <location>
        <begin position="1149"/>
        <end position="1171"/>
    </location>
</feature>
<keyword evidence="5" id="KW-0067">ATP-binding</keyword>
<dbReference type="Gene3D" id="1.20.1250.20">
    <property type="entry name" value="MFS general substrate transporter like domains"/>
    <property type="match status" value="1"/>
</dbReference>
<proteinExistence type="predicted"/>
<dbReference type="GO" id="GO:0016887">
    <property type="term" value="F:ATP hydrolysis activity"/>
    <property type="evidence" value="ECO:0007669"/>
    <property type="project" value="InterPro"/>
</dbReference>
<evidence type="ECO:0000256" key="1">
    <source>
        <dbReference type="ARBA" id="ARBA00004141"/>
    </source>
</evidence>
<feature type="transmembrane region" description="Helical" evidence="8">
    <location>
        <begin position="404"/>
        <end position="426"/>
    </location>
</feature>
<feature type="transmembrane region" description="Helical" evidence="8">
    <location>
        <begin position="79"/>
        <end position="107"/>
    </location>
</feature>
<dbReference type="PANTHER" id="PTHR23501:SF156">
    <property type="entry name" value="TRANSPORTER, PUTATIVE-RELATED"/>
    <property type="match status" value="1"/>
</dbReference>
<keyword evidence="4" id="KW-0547">Nucleotide-binding</keyword>
<feature type="transmembrane region" description="Helical" evidence="8">
    <location>
        <begin position="1177"/>
        <end position="1198"/>
    </location>
</feature>
<dbReference type="SUPFAM" id="SSF52540">
    <property type="entry name" value="P-loop containing nucleoside triphosphate hydrolases"/>
    <property type="match status" value="1"/>
</dbReference>
<protein>
    <recommendedName>
        <fullName evidence="13">ABC transporter domain-containing protein</fullName>
    </recommendedName>
</protein>
<evidence type="ECO:0000256" key="3">
    <source>
        <dbReference type="ARBA" id="ARBA00022692"/>
    </source>
</evidence>
<dbReference type="Proteomes" id="UP000223968">
    <property type="component" value="Unassembled WGS sequence"/>
</dbReference>
<dbReference type="InterPro" id="IPR011701">
    <property type="entry name" value="MFS"/>
</dbReference>
<feature type="transmembrane region" description="Helical" evidence="8">
    <location>
        <begin position="205"/>
        <end position="230"/>
    </location>
</feature>
<organism evidence="11 12">
    <name type="scientific">Helicocarpus griseus UAMH5409</name>
    <dbReference type="NCBI Taxonomy" id="1447875"/>
    <lineage>
        <taxon>Eukaryota</taxon>
        <taxon>Fungi</taxon>
        <taxon>Dikarya</taxon>
        <taxon>Ascomycota</taxon>
        <taxon>Pezizomycotina</taxon>
        <taxon>Eurotiomycetes</taxon>
        <taxon>Eurotiomycetidae</taxon>
        <taxon>Onygenales</taxon>
        <taxon>Ajellomycetaceae</taxon>
        <taxon>Helicocarpus</taxon>
    </lineage>
</organism>
<evidence type="ECO:0000256" key="2">
    <source>
        <dbReference type="ARBA" id="ARBA00022448"/>
    </source>
</evidence>
<feature type="transmembrane region" description="Helical" evidence="8">
    <location>
        <begin position="1205"/>
        <end position="1224"/>
    </location>
</feature>
<dbReference type="Pfam" id="PF00005">
    <property type="entry name" value="ABC_tran"/>
    <property type="match status" value="1"/>
</dbReference>
<sequence>MDDSTDGLIRPEDFPLPNRSQESLCSRELISWNITPPLPAVLHRTTHLESSVPPPSLASETLPTESIGPRQSVRKRWPFILLLYTLIIVAFVTALDATSLSVALPVIAREFNASTFQSFWIGISYLLTAVLFQPIHTALSDVFGRKEVLYLCFVCFATGSIIVGSSKTIDALIAGRALQGVGGGSLEVLSEAILRDITTPAERPLYLSILSLIWAAGSAFGPLIGATFAGHATWRWIAWVNLPLLAIPVLLIPVYHALRPFKFLLASRLVQIDWIGISLFIPAITLLVLAMNWSGSLYEWSSTATVALVSSGLLFLIAFVIREGFAHNPMFPCWLFSRRTRLAGLFGALAHGAVFYSVILFIPIYLEGSVQLDPVHAAINMLPLSVLVSVSALVTTFGIRRVLCYYWCIWAGWFLTTLGSGLLILLDSKSSAALWLGLQVVGAIGLGVLFPAVAAPLHAEKDDEHSDGLTRNLALFRQLGAVVGVALGSGIFSTAFSTEIAKFSPLPGRLSSLSDGSGAISLIPLLKTLDVQAEETGVVYDVYGRAMRGIWIAIAIIGPNITTVHPAQYCPPTPECLITRLQSISNICPLPQGIYEPVVCRPGYFCPEGGKQQLLCPEGYYCPLGSVKPSECMSFSVCPQGSDREIRLVGFLCCGLIDLVLLFLWLWPCIKRKLYLRREGAENQHAALNVEAAPVDDDLEFDATRSESLSGSILLDTLFGAGLNVEFRNVSLYHPGIGRHILLGVNGRAEKGSLLGIMGQSGSGKTTLASILCGKIKATSGSLLLNGVEMSLLKNAKGLVGFVPQDNIAHPLLTVWENVLHSARVRLGGLLTAKDIHKHVQNVIEGLGLIKVRDSVVGDDQRRGISGGERKRVSIALELIAAPQVLILDEPTSGLDAQAALSIIKLLKSLCRHGITVICVVHQPRVEIFQALDSMLLLASGKQVYFGQTLGAKEHFESMGYEFNPSLNPADIIMDIASGTVRPIKLVSESVKEKPKQAQTMQASNNSTPTSEQSLSRLYLEHKKRKASWYLQAYYCFWRDITQQSRKVTVFLAEIFAGVLTGLLLGLATNESRGQLFRGLYLPPFQVLSSAVNYDLVTYVALVACFSISFAAAAPSVSLFGDEKLIFQREYHSGHSISAYFMGKALSSLLRSFLSALHYTTFFVVLATPFVSWNMLLALNFLYFYCIYGFGTIVSGLTERENGPIVCLLGTLVMSIFSGAQPRLHTVKSWNLLWLWDMWPGLWFAEAFFNENVSIFSYLYDTPAAANSTGFTLGRTSFDIG</sequence>
<dbReference type="PANTHER" id="PTHR23501">
    <property type="entry name" value="MAJOR FACILITATOR SUPERFAMILY"/>
    <property type="match status" value="1"/>
</dbReference>
<evidence type="ECO:0008006" key="13">
    <source>
        <dbReference type="Google" id="ProtNLM"/>
    </source>
</evidence>
<evidence type="ECO:0000313" key="12">
    <source>
        <dbReference type="Proteomes" id="UP000223968"/>
    </source>
</evidence>
<dbReference type="Gene3D" id="3.40.50.300">
    <property type="entry name" value="P-loop containing nucleotide triphosphate hydrolases"/>
    <property type="match status" value="1"/>
</dbReference>
<evidence type="ECO:0000259" key="10">
    <source>
        <dbReference type="PROSITE" id="PS50893"/>
    </source>
</evidence>
<feature type="transmembrane region" description="Helical" evidence="8">
    <location>
        <begin position="1048"/>
        <end position="1068"/>
    </location>
</feature>
<dbReference type="STRING" id="1447875.A0A2B7WMH4"/>
<gene>
    <name evidence="11" type="ORF">AJ79_08167</name>
</gene>
<keyword evidence="3 8" id="KW-0812">Transmembrane</keyword>
<evidence type="ECO:0000256" key="6">
    <source>
        <dbReference type="ARBA" id="ARBA00022989"/>
    </source>
</evidence>
<evidence type="ECO:0000259" key="9">
    <source>
        <dbReference type="PROSITE" id="PS50850"/>
    </source>
</evidence>
<dbReference type="InterPro" id="IPR027417">
    <property type="entry name" value="P-loop_NTPase"/>
</dbReference>
<keyword evidence="7 8" id="KW-0472">Membrane</keyword>
<comment type="subcellular location">
    <subcellularLocation>
        <location evidence="1">Membrane</location>
        <topology evidence="1">Multi-pass membrane protein</topology>
    </subcellularLocation>
</comment>
<feature type="transmembrane region" description="Helical" evidence="8">
    <location>
        <begin position="432"/>
        <end position="454"/>
    </location>
</feature>
<evidence type="ECO:0000256" key="4">
    <source>
        <dbReference type="ARBA" id="ARBA00022741"/>
    </source>
</evidence>
<dbReference type="PROSITE" id="PS00211">
    <property type="entry name" value="ABC_TRANSPORTER_1"/>
    <property type="match status" value="1"/>
</dbReference>
<dbReference type="GO" id="GO:0140359">
    <property type="term" value="F:ABC-type transporter activity"/>
    <property type="evidence" value="ECO:0007669"/>
    <property type="project" value="InterPro"/>
</dbReference>
<feature type="transmembrane region" description="Helical" evidence="8">
    <location>
        <begin position="300"/>
        <end position="321"/>
    </location>
</feature>
<evidence type="ECO:0000313" key="11">
    <source>
        <dbReference type="EMBL" id="PGH00564.1"/>
    </source>
</evidence>
<dbReference type="SUPFAM" id="SSF103473">
    <property type="entry name" value="MFS general substrate transporter"/>
    <property type="match status" value="1"/>
</dbReference>
<dbReference type="OrthoDB" id="4139357at2759"/>
<feature type="transmembrane region" description="Helical" evidence="8">
    <location>
        <begin position="236"/>
        <end position="258"/>
    </location>
</feature>
<dbReference type="Gene3D" id="1.20.1720.10">
    <property type="entry name" value="Multidrug resistance protein D"/>
    <property type="match status" value="1"/>
</dbReference>
<feature type="transmembrane region" description="Helical" evidence="8">
    <location>
        <begin position="378"/>
        <end position="397"/>
    </location>
</feature>
<keyword evidence="6 8" id="KW-1133">Transmembrane helix</keyword>
<accession>A0A2B7WMH4</accession>
<dbReference type="Pfam" id="PF07690">
    <property type="entry name" value="MFS_1"/>
    <property type="match status" value="1"/>
</dbReference>
<dbReference type="GO" id="GO:0005524">
    <property type="term" value="F:ATP binding"/>
    <property type="evidence" value="ECO:0007669"/>
    <property type="project" value="UniProtKB-KW"/>
</dbReference>
<dbReference type="GO" id="GO:0005886">
    <property type="term" value="C:plasma membrane"/>
    <property type="evidence" value="ECO:0007669"/>
    <property type="project" value="TreeGrafter"/>
</dbReference>
<comment type="caution">
    <text evidence="11">The sequence shown here is derived from an EMBL/GenBank/DDBJ whole genome shotgun (WGS) entry which is preliminary data.</text>
</comment>
<dbReference type="PROSITE" id="PS50850">
    <property type="entry name" value="MFS"/>
    <property type="match status" value="1"/>
</dbReference>
<keyword evidence="2" id="KW-0813">Transport</keyword>
<evidence type="ECO:0000256" key="8">
    <source>
        <dbReference type="SAM" id="Phobius"/>
    </source>
</evidence>
<dbReference type="InterPro" id="IPR017871">
    <property type="entry name" value="ABC_transporter-like_CS"/>
</dbReference>
<dbReference type="SMART" id="SM00382">
    <property type="entry name" value="AAA"/>
    <property type="match status" value="1"/>
</dbReference>
<evidence type="ECO:0000256" key="7">
    <source>
        <dbReference type="ARBA" id="ARBA00023136"/>
    </source>
</evidence>
<feature type="transmembrane region" description="Helical" evidence="8">
    <location>
        <begin position="342"/>
        <end position="366"/>
    </location>
</feature>
<evidence type="ECO:0000256" key="5">
    <source>
        <dbReference type="ARBA" id="ARBA00022840"/>
    </source>
</evidence>
<dbReference type="EMBL" id="PDNB01000184">
    <property type="protein sequence ID" value="PGH00564.1"/>
    <property type="molecule type" value="Genomic_DNA"/>
</dbReference>
<dbReference type="InterPro" id="IPR036259">
    <property type="entry name" value="MFS_trans_sf"/>
</dbReference>
<name>A0A2B7WMH4_9EURO</name>
<feature type="transmembrane region" description="Helical" evidence="8">
    <location>
        <begin position="270"/>
        <end position="294"/>
    </location>
</feature>
<feature type="transmembrane region" description="Helical" evidence="8">
    <location>
        <begin position="648"/>
        <end position="667"/>
    </location>
</feature>
<feature type="transmembrane region" description="Helical" evidence="8">
    <location>
        <begin position="119"/>
        <end position="136"/>
    </location>
</feature>
<feature type="transmembrane region" description="Helical" evidence="8">
    <location>
        <begin position="1096"/>
        <end position="1120"/>
    </location>
</feature>
<dbReference type="InterPro" id="IPR043926">
    <property type="entry name" value="ABCG_dom"/>
</dbReference>
<feature type="domain" description="Major facilitator superfamily (MFS) profile" evidence="9">
    <location>
        <begin position="82"/>
        <end position="536"/>
    </location>
</feature>
<reference evidence="11" key="1">
    <citation type="submission" date="2017-10" db="EMBL/GenBank/DDBJ databases">
        <title>Comparative genomics in systemic dimorphic fungi from Ajellomycetaceae.</title>
        <authorList>
            <person name="Munoz J.F."/>
            <person name="Mcewen J.G."/>
            <person name="Clay O.K."/>
            <person name="Cuomo C.A."/>
        </authorList>
    </citation>
    <scope>NUCLEOTIDE SEQUENCE [LARGE SCALE GENOMIC DNA]</scope>
    <source>
        <strain evidence="11">UAMH5409</strain>
    </source>
</reference>
<feature type="domain" description="ABC transporter" evidence="10">
    <location>
        <begin position="725"/>
        <end position="965"/>
    </location>
</feature>
<dbReference type="Pfam" id="PF19055">
    <property type="entry name" value="ABC2_membrane_7"/>
    <property type="match status" value="1"/>
</dbReference>
<dbReference type="InterPro" id="IPR003593">
    <property type="entry name" value="AAA+_ATPase"/>
</dbReference>
<dbReference type="InterPro" id="IPR020846">
    <property type="entry name" value="MFS_dom"/>
</dbReference>